<evidence type="ECO:0000256" key="6">
    <source>
        <dbReference type="RuleBase" id="RU361124"/>
    </source>
</evidence>
<evidence type="ECO:0000313" key="10">
    <source>
        <dbReference type="RefSeq" id="XP_030534159.1"/>
    </source>
</evidence>
<comment type="subcellular location">
    <subcellularLocation>
        <location evidence="1 6">Nucleus</location>
    </subcellularLocation>
</comment>
<feature type="region of interest" description="Disordered" evidence="7">
    <location>
        <begin position="268"/>
        <end position="296"/>
    </location>
</feature>
<keyword evidence="5 6" id="KW-0539">Nucleus</keyword>
<dbReference type="PANTHER" id="PTHR14898">
    <property type="entry name" value="ENHANCER OF POLYCOMB"/>
    <property type="match status" value="1"/>
</dbReference>
<reference evidence="10" key="1">
    <citation type="submission" date="2025-04" db="UniProtKB">
        <authorList>
            <consortium name="RefSeq"/>
        </authorList>
    </citation>
    <scope>IDENTIFICATION</scope>
    <source>
        <tissue evidence="11">Leaf</tissue>
    </source>
</reference>
<keyword evidence="4 6" id="KW-0804">Transcription</keyword>
<keyword evidence="9" id="KW-1185">Reference proteome</keyword>
<feature type="compositionally biased region" description="Polar residues" evidence="7">
    <location>
        <begin position="1407"/>
        <end position="1416"/>
    </location>
</feature>
<evidence type="ECO:0000256" key="4">
    <source>
        <dbReference type="ARBA" id="ARBA00023163"/>
    </source>
</evidence>
<dbReference type="GO" id="GO:0005634">
    <property type="term" value="C:nucleus"/>
    <property type="evidence" value="ECO:0007669"/>
    <property type="project" value="UniProtKB-SubCell"/>
</dbReference>
<dbReference type="InterPro" id="IPR019542">
    <property type="entry name" value="Enhancer_polycomb-like_N"/>
</dbReference>
<dbReference type="Pfam" id="PF10513">
    <property type="entry name" value="EPL1"/>
    <property type="match status" value="1"/>
</dbReference>
<gene>
    <name evidence="10 11" type="primary">LOC115743494</name>
</gene>
<evidence type="ECO:0000256" key="7">
    <source>
        <dbReference type="SAM" id="MobiDB-lite"/>
    </source>
</evidence>
<feature type="compositionally biased region" description="Basic and acidic residues" evidence="7">
    <location>
        <begin position="163"/>
        <end position="189"/>
    </location>
</feature>
<feature type="region of interest" description="Disordered" evidence="7">
    <location>
        <begin position="313"/>
        <end position="345"/>
    </location>
</feature>
<dbReference type="Gene3D" id="2.30.30.140">
    <property type="match status" value="1"/>
</dbReference>
<feature type="compositionally biased region" description="Basic and acidic residues" evidence="7">
    <location>
        <begin position="89"/>
        <end position="104"/>
    </location>
</feature>
<organism evidence="9 10">
    <name type="scientific">Rhodamnia argentea</name>
    <dbReference type="NCBI Taxonomy" id="178133"/>
    <lineage>
        <taxon>Eukaryota</taxon>
        <taxon>Viridiplantae</taxon>
        <taxon>Streptophyta</taxon>
        <taxon>Embryophyta</taxon>
        <taxon>Tracheophyta</taxon>
        <taxon>Spermatophyta</taxon>
        <taxon>Magnoliopsida</taxon>
        <taxon>eudicotyledons</taxon>
        <taxon>Gunneridae</taxon>
        <taxon>Pentapetalae</taxon>
        <taxon>rosids</taxon>
        <taxon>malvids</taxon>
        <taxon>Myrtales</taxon>
        <taxon>Myrtaceae</taxon>
        <taxon>Myrtoideae</taxon>
        <taxon>Myrteae</taxon>
        <taxon>Australasian group</taxon>
        <taxon>Rhodamnia</taxon>
    </lineage>
</organism>
<feature type="region of interest" description="Disordered" evidence="7">
    <location>
        <begin position="785"/>
        <end position="805"/>
    </location>
</feature>
<feature type="domain" description="Tudor" evidence="8">
    <location>
        <begin position="361"/>
        <end position="419"/>
    </location>
</feature>
<dbReference type="RefSeq" id="XP_048132982.1">
    <property type="nucleotide sequence ID" value="XM_048277025.1"/>
</dbReference>
<dbReference type="GO" id="GO:0006357">
    <property type="term" value="P:regulation of transcription by RNA polymerase II"/>
    <property type="evidence" value="ECO:0007669"/>
    <property type="project" value="InterPro"/>
</dbReference>
<name>A0A8B8PHI1_9MYRT</name>
<dbReference type="RefSeq" id="XP_030534159.1">
    <property type="nucleotide sequence ID" value="XM_030678299.1"/>
</dbReference>
<dbReference type="InterPro" id="IPR024943">
    <property type="entry name" value="Enhancer_polycomb"/>
</dbReference>
<dbReference type="KEGG" id="rarg:115743494"/>
<feature type="region of interest" description="Disordered" evidence="7">
    <location>
        <begin position="1"/>
        <end position="231"/>
    </location>
</feature>
<feature type="compositionally biased region" description="Low complexity" evidence="7">
    <location>
        <begin position="1061"/>
        <end position="1070"/>
    </location>
</feature>
<dbReference type="CDD" id="cd20404">
    <property type="entry name" value="Tudor_Agenet_AtEML-like"/>
    <property type="match status" value="1"/>
</dbReference>
<feature type="compositionally biased region" description="Polar residues" evidence="7">
    <location>
        <begin position="314"/>
        <end position="325"/>
    </location>
</feature>
<dbReference type="GeneID" id="115743494"/>
<evidence type="ECO:0000259" key="8">
    <source>
        <dbReference type="SMART" id="SM00333"/>
    </source>
</evidence>
<feature type="region of interest" description="Disordered" evidence="7">
    <location>
        <begin position="429"/>
        <end position="451"/>
    </location>
</feature>
<protein>
    <recommendedName>
        <fullName evidence="6">Enhancer of polycomb-like protein</fullName>
    </recommendedName>
</protein>
<dbReference type="SMART" id="SM00333">
    <property type="entry name" value="TUDOR"/>
    <property type="match status" value="1"/>
</dbReference>
<evidence type="ECO:0000256" key="2">
    <source>
        <dbReference type="ARBA" id="ARBA00008035"/>
    </source>
</evidence>
<dbReference type="InterPro" id="IPR002999">
    <property type="entry name" value="Tudor"/>
</dbReference>
<evidence type="ECO:0000256" key="5">
    <source>
        <dbReference type="ARBA" id="ARBA00023242"/>
    </source>
</evidence>
<feature type="compositionally biased region" description="Basic residues" evidence="7">
    <location>
        <begin position="124"/>
        <end position="137"/>
    </location>
</feature>
<evidence type="ECO:0000313" key="11">
    <source>
        <dbReference type="RefSeq" id="XP_048132982.1"/>
    </source>
</evidence>
<evidence type="ECO:0000313" key="9">
    <source>
        <dbReference type="Proteomes" id="UP000827889"/>
    </source>
</evidence>
<sequence>MEHKVESSNGTQAPKKARCLAVKSLYKSGSSKEDPKRLQSKNLKRKISSDDGGDENKKRKSRKEVSLSSLKKRKEKRLSDVTNAGAHFGSHDSSESKPEVDERPSSNGNLNGIGLSLDDNVVKIPKRKRGTSGRKRLEHTQESNPAEPSISRLDFADPSGKLTDGDPERGSGDENIKREDAFDDLKENGHSVGGPLQEQDYLVRSSTTNNGKSKKSVKNRRKQREVKPGGVQTAVVEAGSAVDVSAKRCDDQQEDDEENLEENAARMLSSRFDPSCTGFSSRSRASPLPSPSPSPSSNSLYFLLSSNGKFLDQGSASRASPNSPSVKAANRALRPRNQHGEKLRSRKRRHFYEIPSDQVDAYWVMNKRIKVFWPLDQCWYHGLVNDYDGETKLHHVKYDDRDEEWIDLQKERIKLLLLPGEAQTKFAVGGKKRSVERTNEEEERPLTSANDGCISNYMDTEPIISWLARSSRGVKSSSSRSVKKRILGPSLKMKPSSSAVGAVDTCGATTAGSFPKGSHMAFHGDCATTGGPFRAGKVEKVAKSSRSMKGGKAPVVYYRKRFRRAGGALYQRTEDDSLSLGKSDSRGSLLTIQETGCLKLIYLVRRESNDIMVSSLLRPFRVEESQLVYDLVLLYYGRLMTVWPVVKLEMLFVDSMVGLRLLLFEGCLGKAVAFAISILNLLSESNGEVKFVSLRSPITSVRFKFSCVQGCENQLVFGYYNFLRLKRSKRLCLESILRENCLLVEKLSPSECTYNALQNGDIPLLASAALDSSLEGLQKMTSEAIWPSGESRGNGDDNGENSSGSDAEYMKLPPFALPFTAAPTFFLSLHLKLLMNHSVSKISFVELNQEKSAENASILAQPNTAIDNCSKNDMGFHTSQEAPSRESHYLRCAKDDQAVEMVVCKGADMRTPQDNQSGNLHTGRIRIATAVDGDEVGQMQEGQGNYAASEKKSSPLQRITNGACPSLNGIKIDIPHYNEREKPVDDGSLRSLLPTDMPCDMNGILVPSPNPTAPRSVWHRSRSSSFYGHFSRGWSDAKSDGSLNSFGNGPKKPRTHVTYSYPSGVSGSSSKPQQRTIPHKRIRRPNEKRASDVARVSQRNWELLSCHANLLITVGDRGWRESGAEVVLELVENEWNLAVKVSGTTKYSHKAHQFLQPGSTNRYTHAMMWRGGKEWTLEFSDRSQWALFKEMHEECYNRNFRAASVKNIPIPGVRVVEDYDDNGMELSFRSPAIYFQQVETDIEMALNPSRVLYDMDSDDEQWISSCQGSTNVHESGSGHISVEIFEWTMDMFEKKAHALQRDHFTSEEIDDLKLGAGPVVRAIYEHWQQKRQKKGMPLIRHLQPPSWEKYQQQLREWELALNKGNSAPSDGCQKTSAAERPPMFAFCMKPRGLEVPNKGSKQRSQKRFSVTGQSNGYHGDHDSFHAFGRRLNGPSFGDDRALYLGHNYGHVDNSQLAQTSPLGYSPRDVPGQGYFPVGNDGFNRNYPPRQHRYKSKKSGAVASPRPLQMVTAYGRGTTGSKKDTLHWNSHQHFSSEGSHRPSGEQWDQVDMEEYKLLDASGAARYASNLAKLKRERAQRLLCKADVAVHRAVVALMTAEAMKAPSEDRDDG</sequence>
<dbReference type="OrthoDB" id="435275at2759"/>
<accession>A0A8B8PHI1</accession>
<comment type="similarity">
    <text evidence="2 6">Belongs to the enhancer of polycomb family.</text>
</comment>
<keyword evidence="3 6" id="KW-0805">Transcription regulation</keyword>
<feature type="compositionally biased region" description="Basic residues" evidence="7">
    <location>
        <begin position="212"/>
        <end position="224"/>
    </location>
</feature>
<evidence type="ECO:0000256" key="1">
    <source>
        <dbReference type="ARBA" id="ARBA00004123"/>
    </source>
</evidence>
<feature type="region of interest" description="Disordered" evidence="7">
    <location>
        <begin position="1394"/>
        <end position="1417"/>
    </location>
</feature>
<feature type="region of interest" description="Disordered" evidence="7">
    <location>
        <begin position="1061"/>
        <end position="1093"/>
    </location>
</feature>
<dbReference type="Proteomes" id="UP000827889">
    <property type="component" value="Chromosome 4"/>
</dbReference>
<evidence type="ECO:0000256" key="3">
    <source>
        <dbReference type="ARBA" id="ARBA00023015"/>
    </source>
</evidence>
<proteinExistence type="inferred from homology"/>
<dbReference type="GO" id="GO:0035267">
    <property type="term" value="C:NuA4 histone acetyltransferase complex"/>
    <property type="evidence" value="ECO:0007669"/>
    <property type="project" value="InterPro"/>
</dbReference>